<protein>
    <submittedName>
        <fullName evidence="2">Uncharacterized protein</fullName>
    </submittedName>
</protein>
<dbReference type="EMBL" id="CP010029">
    <property type="protein sequence ID" value="ANI29347.1"/>
    <property type="molecule type" value="Genomic_DNA"/>
</dbReference>
<evidence type="ECO:0000313" key="2">
    <source>
        <dbReference type="EMBL" id="ANI29347.1"/>
    </source>
</evidence>
<accession>A0ABN4PV84</accession>
<gene>
    <name evidence="2" type="ORF">PL78_05760</name>
</gene>
<keyword evidence="3" id="KW-1185">Reference proteome</keyword>
<proteinExistence type="predicted"/>
<keyword evidence="1" id="KW-0812">Transmembrane</keyword>
<reference evidence="3" key="1">
    <citation type="journal article" date="2016" name="Toxins">
        <title>The Draft Genome Sequence of the Yersinia entomophaga Entomopathogenic Type Strain MH96T.</title>
        <authorList>
            <person name="Hurst M.R."/>
            <person name="Beattie A."/>
            <person name="Altermann E."/>
            <person name="Moraga R.M."/>
            <person name="Harper L.A."/>
            <person name="Calder J."/>
            <person name="Laugraud A."/>
        </authorList>
    </citation>
    <scope>NUCLEOTIDE SEQUENCE [LARGE SCALE GENOMIC DNA]</scope>
    <source>
        <strain evidence="3">MH96</strain>
    </source>
</reference>
<evidence type="ECO:0000256" key="1">
    <source>
        <dbReference type="SAM" id="Phobius"/>
    </source>
</evidence>
<organism evidence="2 3">
    <name type="scientific">Yersinia entomophaga</name>
    <dbReference type="NCBI Taxonomy" id="935293"/>
    <lineage>
        <taxon>Bacteria</taxon>
        <taxon>Pseudomonadati</taxon>
        <taxon>Pseudomonadota</taxon>
        <taxon>Gammaproteobacteria</taxon>
        <taxon>Enterobacterales</taxon>
        <taxon>Yersiniaceae</taxon>
        <taxon>Yersinia</taxon>
    </lineage>
</organism>
<dbReference type="Proteomes" id="UP000266744">
    <property type="component" value="Chromosome"/>
</dbReference>
<sequence>MDLYAVLYIGLQYFLQERIPLVAEVQYLLDTGFDKYPLIYTMITLSIIFKISLVMTTVLFLTRSQYAIKAAFIQEPLRLLLVIPSLSMITPVLKEFNIKILTVSLTLLLISEVFKIVSLYRVQIKTEPNKTTPFIV</sequence>
<evidence type="ECO:0000313" key="3">
    <source>
        <dbReference type="Proteomes" id="UP000266744"/>
    </source>
</evidence>
<keyword evidence="1" id="KW-0472">Membrane</keyword>
<name>A0ABN4PV84_YERET</name>
<feature type="transmembrane region" description="Helical" evidence="1">
    <location>
        <begin position="38"/>
        <end position="61"/>
    </location>
</feature>
<keyword evidence="1" id="KW-1133">Transmembrane helix</keyword>